<comment type="subcellular location">
    <subcellularLocation>
        <location evidence="2 10">Cell membrane</location>
        <topology evidence="2 10">Multi-pass membrane protein</topology>
    </subcellularLocation>
</comment>
<evidence type="ECO:0000256" key="1">
    <source>
        <dbReference type="ARBA" id="ARBA00003510"/>
    </source>
</evidence>
<evidence type="ECO:0000256" key="3">
    <source>
        <dbReference type="ARBA" id="ARBA00007069"/>
    </source>
</evidence>
<dbReference type="InterPro" id="IPR000515">
    <property type="entry name" value="MetI-like"/>
</dbReference>
<feature type="transmembrane region" description="Helical" evidence="10">
    <location>
        <begin position="396"/>
        <end position="418"/>
    </location>
</feature>
<evidence type="ECO:0000256" key="8">
    <source>
        <dbReference type="ARBA" id="ARBA00022989"/>
    </source>
</evidence>
<evidence type="ECO:0000313" key="13">
    <source>
        <dbReference type="EMBL" id="MYM19531.1"/>
    </source>
</evidence>
<evidence type="ECO:0000256" key="4">
    <source>
        <dbReference type="ARBA" id="ARBA00022448"/>
    </source>
</evidence>
<dbReference type="SUPFAM" id="SSF161098">
    <property type="entry name" value="MetI-like"/>
    <property type="match status" value="1"/>
</dbReference>
<dbReference type="PROSITE" id="PS50928">
    <property type="entry name" value="ABC_TM1"/>
    <property type="match status" value="1"/>
</dbReference>
<dbReference type="PANTHER" id="PTHR42922">
    <property type="entry name" value="PHOSPHATE TRANSPORT SYSTEM PERMEASE PROTEIN PSTA"/>
    <property type="match status" value="1"/>
</dbReference>
<feature type="transmembrane region" description="Helical" evidence="10">
    <location>
        <begin position="128"/>
        <end position="151"/>
    </location>
</feature>
<name>A0A6N9H6M6_9MICO</name>
<dbReference type="GO" id="GO:0005315">
    <property type="term" value="F:phosphate transmembrane transporter activity"/>
    <property type="evidence" value="ECO:0007669"/>
    <property type="project" value="InterPro"/>
</dbReference>
<dbReference type="InterPro" id="IPR035906">
    <property type="entry name" value="MetI-like_sf"/>
</dbReference>
<dbReference type="GO" id="GO:0005886">
    <property type="term" value="C:plasma membrane"/>
    <property type="evidence" value="ECO:0007669"/>
    <property type="project" value="UniProtKB-SubCell"/>
</dbReference>
<keyword evidence="6" id="KW-0592">Phosphate transport</keyword>
<keyword evidence="5 10" id="KW-1003">Cell membrane</keyword>
<sequence length="427" mass="44206">MDAKDHAPRSGGTEPSAPGAPGAPGPAGGPVSASGAAGQDREPQAERRREGASGAFAPAALKARALPKHAVWYVAAASIIAAIAASFLFTGGFSIALVALLAGLINLAAVFAWSAAVEGRRKAVDRSATTLVTSSFLIACIPLVSLLWMTVANGLPVIIDSPTVLTRTMAGMKGVFDQKFVHGEGPLVGGFYHAIIGTLLITLFASIISIPIGVLTAIYLVEYANRNRLGKAITFLVDVMTGIPSIVAGLFAFALFGTVIGLVSPGSLADTKFGFAAAVALSVLMIPVVVRNTEEILRLVPMDLREASYALGVPKWKTIVKIVLPTAVSGILSGITIAIARVIGETAPIMVTAGFATSMNWNVFSGWMSTLPTYIYDSQMRPTSPGVAAIASSDRAWAAALVLILLVMLLNLAARIIAHVLAPKAGR</sequence>
<keyword evidence="7 10" id="KW-0812">Transmembrane</keyword>
<comment type="function">
    <text evidence="1">Part of the binding-protein-dependent transport system for phosphate; probably responsible for the translocation of the substrate across the membrane.</text>
</comment>
<feature type="transmembrane region" description="Helical" evidence="10">
    <location>
        <begin position="273"/>
        <end position="290"/>
    </location>
</feature>
<dbReference type="Gene3D" id="1.10.3720.10">
    <property type="entry name" value="MetI-like"/>
    <property type="match status" value="1"/>
</dbReference>
<evidence type="ECO:0000256" key="2">
    <source>
        <dbReference type="ARBA" id="ARBA00004651"/>
    </source>
</evidence>
<feature type="transmembrane region" description="Helical" evidence="10">
    <location>
        <begin position="191"/>
        <end position="221"/>
    </location>
</feature>
<evidence type="ECO:0000256" key="6">
    <source>
        <dbReference type="ARBA" id="ARBA00022592"/>
    </source>
</evidence>
<dbReference type="Pfam" id="PF00528">
    <property type="entry name" value="BPD_transp_1"/>
    <property type="match status" value="1"/>
</dbReference>
<feature type="region of interest" description="Disordered" evidence="11">
    <location>
        <begin position="1"/>
        <end position="52"/>
    </location>
</feature>
<feature type="transmembrane region" description="Helical" evidence="10">
    <location>
        <begin position="95"/>
        <end position="116"/>
    </location>
</feature>
<protein>
    <recommendedName>
        <fullName evidence="10">Phosphate transport system permease protein PstA</fullName>
    </recommendedName>
</protein>
<evidence type="ECO:0000259" key="12">
    <source>
        <dbReference type="PROSITE" id="PS50928"/>
    </source>
</evidence>
<dbReference type="InterPro" id="IPR051408">
    <property type="entry name" value="Phosphate_transprt_permease"/>
</dbReference>
<evidence type="ECO:0000313" key="14">
    <source>
        <dbReference type="Proteomes" id="UP000469215"/>
    </source>
</evidence>
<dbReference type="InterPro" id="IPR005672">
    <property type="entry name" value="Phosphate_PstA"/>
</dbReference>
<feature type="compositionally biased region" description="Basic and acidic residues" evidence="11">
    <location>
        <begin position="39"/>
        <end position="51"/>
    </location>
</feature>
<dbReference type="Proteomes" id="UP000469215">
    <property type="component" value="Unassembled WGS sequence"/>
</dbReference>
<keyword evidence="14" id="KW-1185">Reference proteome</keyword>
<feature type="transmembrane region" description="Helical" evidence="10">
    <location>
        <begin position="233"/>
        <end position="261"/>
    </location>
</feature>
<evidence type="ECO:0000256" key="11">
    <source>
        <dbReference type="SAM" id="MobiDB-lite"/>
    </source>
</evidence>
<reference evidence="13 14" key="1">
    <citation type="submission" date="2020-01" db="EMBL/GenBank/DDBJ databases">
        <authorList>
            <person name="Deng T."/>
        </authorList>
    </citation>
    <scope>NUCLEOTIDE SEQUENCE [LARGE SCALE GENOMIC DNA]</scope>
    <source>
        <strain evidence="13 14">5221</strain>
    </source>
</reference>
<dbReference type="GO" id="GO:0035435">
    <property type="term" value="P:phosphate ion transmembrane transport"/>
    <property type="evidence" value="ECO:0007669"/>
    <property type="project" value="InterPro"/>
</dbReference>
<feature type="transmembrane region" description="Helical" evidence="10">
    <location>
        <begin position="322"/>
        <end position="343"/>
    </location>
</feature>
<evidence type="ECO:0000256" key="5">
    <source>
        <dbReference type="ARBA" id="ARBA00022475"/>
    </source>
</evidence>
<keyword evidence="8 10" id="KW-1133">Transmembrane helix</keyword>
<feature type="transmembrane region" description="Helical" evidence="10">
    <location>
        <begin position="349"/>
        <end position="375"/>
    </location>
</feature>
<evidence type="ECO:0000256" key="7">
    <source>
        <dbReference type="ARBA" id="ARBA00022692"/>
    </source>
</evidence>
<comment type="similarity">
    <text evidence="3 10">Belongs to the binding-protein-dependent transport system permease family. CysTW subfamily.</text>
</comment>
<keyword evidence="4" id="KW-0813">Transport</keyword>
<feature type="domain" description="ABC transmembrane type-1" evidence="12">
    <location>
        <begin position="195"/>
        <end position="414"/>
    </location>
</feature>
<dbReference type="EMBL" id="WWEQ01000018">
    <property type="protein sequence ID" value="MYM19531.1"/>
    <property type="molecule type" value="Genomic_DNA"/>
</dbReference>
<dbReference type="NCBIfam" id="TIGR00974">
    <property type="entry name" value="3a0107s02c"/>
    <property type="match status" value="1"/>
</dbReference>
<accession>A0A6N9H6M6</accession>
<dbReference type="AlphaFoldDB" id="A0A6N9H6M6"/>
<organism evidence="13 14">
    <name type="scientific">Brevibacterium rongguiense</name>
    <dbReference type="NCBI Taxonomy" id="2695267"/>
    <lineage>
        <taxon>Bacteria</taxon>
        <taxon>Bacillati</taxon>
        <taxon>Actinomycetota</taxon>
        <taxon>Actinomycetes</taxon>
        <taxon>Micrococcales</taxon>
        <taxon>Brevibacteriaceae</taxon>
        <taxon>Brevibacterium</taxon>
    </lineage>
</organism>
<evidence type="ECO:0000256" key="10">
    <source>
        <dbReference type="RuleBase" id="RU363043"/>
    </source>
</evidence>
<dbReference type="CDD" id="cd06261">
    <property type="entry name" value="TM_PBP2"/>
    <property type="match status" value="1"/>
</dbReference>
<comment type="caution">
    <text evidence="13">The sequence shown here is derived from an EMBL/GenBank/DDBJ whole genome shotgun (WGS) entry which is preliminary data.</text>
</comment>
<keyword evidence="9 10" id="KW-0472">Membrane</keyword>
<proteinExistence type="inferred from homology"/>
<gene>
    <name evidence="13" type="primary">pstA</name>
    <name evidence="13" type="ORF">GSY69_05995</name>
</gene>
<feature type="compositionally biased region" description="Low complexity" evidence="11">
    <location>
        <begin position="29"/>
        <end position="38"/>
    </location>
</feature>
<evidence type="ECO:0000256" key="9">
    <source>
        <dbReference type="ARBA" id="ARBA00023136"/>
    </source>
</evidence>
<dbReference type="PANTHER" id="PTHR42922:SF1">
    <property type="entry name" value="PHOSPHATE TRANSPORT SYSTEM PERMEASE PROTEIN PSTA"/>
    <property type="match status" value="1"/>
</dbReference>
<feature type="transmembrane region" description="Helical" evidence="10">
    <location>
        <begin position="70"/>
        <end position="89"/>
    </location>
</feature>